<organism evidence="1 2">
    <name type="scientific">Podarcis lilfordi</name>
    <name type="common">Lilford's wall lizard</name>
    <dbReference type="NCBI Taxonomy" id="74358"/>
    <lineage>
        <taxon>Eukaryota</taxon>
        <taxon>Metazoa</taxon>
        <taxon>Chordata</taxon>
        <taxon>Craniata</taxon>
        <taxon>Vertebrata</taxon>
        <taxon>Euteleostomi</taxon>
        <taxon>Lepidosauria</taxon>
        <taxon>Squamata</taxon>
        <taxon>Bifurcata</taxon>
        <taxon>Unidentata</taxon>
        <taxon>Episquamata</taxon>
        <taxon>Laterata</taxon>
        <taxon>Lacertibaenia</taxon>
        <taxon>Lacertidae</taxon>
        <taxon>Podarcis</taxon>
    </lineage>
</organism>
<dbReference type="Gene3D" id="2.60.40.10">
    <property type="entry name" value="Immunoglobulins"/>
    <property type="match status" value="1"/>
</dbReference>
<accession>A0AA35QQ36</accession>
<dbReference type="Proteomes" id="UP001178461">
    <property type="component" value="Unassembled WGS sequence"/>
</dbReference>
<reference evidence="1" key="1">
    <citation type="submission" date="2022-12" db="EMBL/GenBank/DDBJ databases">
        <authorList>
            <person name="Alioto T."/>
            <person name="Alioto T."/>
            <person name="Gomez Garrido J."/>
        </authorList>
    </citation>
    <scope>NUCLEOTIDE SEQUENCE</scope>
</reference>
<gene>
    <name evidence="1" type="ORF">PODLI_1B015300</name>
</gene>
<keyword evidence="2" id="KW-1185">Reference proteome</keyword>
<comment type="caution">
    <text evidence="1">The sequence shown here is derived from an EMBL/GenBank/DDBJ whole genome shotgun (WGS) entry which is preliminary data.</text>
</comment>
<protein>
    <submittedName>
        <fullName evidence="1">Uncharacterized protein</fullName>
    </submittedName>
</protein>
<proteinExistence type="predicted"/>
<evidence type="ECO:0000313" key="1">
    <source>
        <dbReference type="EMBL" id="CAI7934799.1"/>
    </source>
</evidence>
<dbReference type="EMBL" id="CANTUW010000002">
    <property type="protein sequence ID" value="CAI7934799.1"/>
    <property type="molecule type" value="Genomic_DNA"/>
</dbReference>
<evidence type="ECO:0000313" key="2">
    <source>
        <dbReference type="Proteomes" id="UP001178461"/>
    </source>
</evidence>
<feature type="non-terminal residue" evidence="1">
    <location>
        <position position="1"/>
    </location>
</feature>
<feature type="non-terminal residue" evidence="1">
    <location>
        <position position="154"/>
    </location>
</feature>
<dbReference type="AlphaFoldDB" id="A0AA35QQ36"/>
<dbReference type="InterPro" id="IPR013783">
    <property type="entry name" value="Ig-like_fold"/>
</dbReference>
<name>A0AA35QQ36_9SAUR</name>
<sequence>TLRQAAENSPHQVNGVLNRSVYIPLKLSSAAAVEKIEWDFFHPTNGKPCPLGVVKGGKLEQSDISSRSKQLEEKTAENLLRMGANLSDWTEHHNETIFCGDLNGTPLSRDRLALVNRTMLNISFLETENAGIYRARVWFNAEQFKEHKFNLAVY</sequence>